<accession>A0ABT6M7E7</accession>
<comment type="caution">
    <text evidence="1">The sequence shown here is derived from an EMBL/GenBank/DDBJ whole genome shotgun (WGS) entry which is preliminary data.</text>
</comment>
<sequence length="105" mass="11557">MNLDLEDLGTDLLTWRKAIVIVRELANDPNSALVRAADPDHLWDFHAHLLAGLTDSVNLLVWIQGGGKNSKKPKPIPRPGVAVREDEQVIGEATDIDEVDSLIGW</sequence>
<reference evidence="1 2" key="1">
    <citation type="submission" date="2023-04" db="EMBL/GenBank/DDBJ databases">
        <title>Forest soil microbial communities from Buena Vista Peninsula, Colon Province, Panama.</title>
        <authorList>
            <person name="Bouskill N."/>
        </authorList>
    </citation>
    <scope>NUCLEOTIDE SEQUENCE [LARGE SCALE GENOMIC DNA]</scope>
    <source>
        <strain evidence="1 2">CFH S0262</strain>
    </source>
</reference>
<gene>
    <name evidence="1" type="ORF">M2280_000544</name>
</gene>
<dbReference type="RefSeq" id="WP_280758707.1">
    <property type="nucleotide sequence ID" value="NZ_JARXVC010000001.1"/>
</dbReference>
<protein>
    <submittedName>
        <fullName evidence="1">Uncharacterized protein</fullName>
    </submittedName>
</protein>
<dbReference type="EMBL" id="JARXVC010000001">
    <property type="protein sequence ID" value="MDH6279339.1"/>
    <property type="molecule type" value="Genomic_DNA"/>
</dbReference>
<name>A0ABT6M7E7_9NOCA</name>
<evidence type="ECO:0000313" key="2">
    <source>
        <dbReference type="Proteomes" id="UP001160334"/>
    </source>
</evidence>
<dbReference type="InterPro" id="IPR035286">
    <property type="entry name" value="DUF5361"/>
</dbReference>
<keyword evidence="2" id="KW-1185">Reference proteome</keyword>
<dbReference type="Pfam" id="PF17318">
    <property type="entry name" value="DUF5361"/>
    <property type="match status" value="1"/>
</dbReference>
<dbReference type="Proteomes" id="UP001160334">
    <property type="component" value="Unassembled WGS sequence"/>
</dbReference>
<organism evidence="1 2">
    <name type="scientific">Prescottella agglutinans</name>
    <dbReference type="NCBI Taxonomy" id="1644129"/>
    <lineage>
        <taxon>Bacteria</taxon>
        <taxon>Bacillati</taxon>
        <taxon>Actinomycetota</taxon>
        <taxon>Actinomycetes</taxon>
        <taxon>Mycobacteriales</taxon>
        <taxon>Nocardiaceae</taxon>
        <taxon>Prescottella</taxon>
    </lineage>
</organism>
<evidence type="ECO:0000313" key="1">
    <source>
        <dbReference type="EMBL" id="MDH6279339.1"/>
    </source>
</evidence>
<proteinExistence type="predicted"/>